<keyword evidence="1" id="KW-0472">Membrane</keyword>
<keyword evidence="3" id="KW-1185">Reference proteome</keyword>
<proteinExistence type="predicted"/>
<accession>Q74ME9</accession>
<sequence>MGNMPLRGLNRSLEVLFEAVLLGIFLATSAFVINKAVKFGEKPSNVIDFLVSWYNSEKTCEDLNSIRKFLSTVCIKDGYFILKNNPTEDCSTIAKENHISIKIGDRTTLVSEILNSKVLVSEQTGSLHDLYVTYCSPILITPRYSNILYFEVDALGEIDKLLDNIKKVTVEVSRIIWNCDFKDIDSDNKKEIVCDLNSIPETALKPGNYEFVFNFNTVLVRKTYIIDGEYDENGNGYIYIGKAKIDAQLVKKTPNGYIKADVCEADALQKGKLILENPLYKGESVEGIPTKCFVKINPLFKEKAVGKYIGNYFIETEKGDLTYLERETYYYGKGLEVKCFAKDGLHIRKINSNILSKIGKRLCSIYKQIEGFTICTPEGKPGKRIEAYDICGEFETDFKILINKEENIKLKIEPTKKEYNNMEIFVNGEKCDKEVNYYICETNKDNIKIEARYDNYYIGWAQLNIKGKGSAYIELNSGEAKNIELAPPSIDVEKLANKVIIKITADKEIKTVCKKINYINIYFSSCEGKICLVIEYPCGAKLDIKDNTVIITIDYEKIKEIKRDGKTFMFIKKPQYGLKIYRDKYYLCDGVLKENHIEANCSFDDRIEEIDLWYKVQLKAYYYINNKTLEVLPYIAIYNKGKPLELLPSKFDKEEFYKAFEKELKREAVNLLKNPYKLITLNFFILDDGKSIWLNNTVIAIAYACKWRENKFVCPMDWNENNKLDRDEKRIIPLHIISEIDNIKPIDYDFVFSVYSRGLTDSPEYVLDTIKISFIPALKEIDTPKGYRLKYGLKKIWVDEKPNVHIINNYDIVYFPRRTALVISRNKVYGVIESWPHAIVNNYFPVWGGDKLELRKFPEKTFFKEYEDKGWFSSTTYTYYTGDWIGLFFKTNKDSYLVKDVYGYLFLVDKNNNVLAIVFTPSNNMDGNDIDRKILVNGDPLFGNKHIILFHIDTIIVPLVYDKYSFPIEVNSTFLDYLNYALRKLAYEYVYKRAKDIIGYPQLVTMFYPYITLKPHSYTFNNEDTKKILDNLKEELKVFNVIYKLSDKQK</sequence>
<feature type="transmembrane region" description="Helical" evidence="1">
    <location>
        <begin position="12"/>
        <end position="33"/>
    </location>
</feature>
<gene>
    <name evidence="2" type="ordered locus">NEQ404</name>
</gene>
<dbReference type="EMBL" id="AE017199">
    <property type="protein sequence ID" value="AAR39249.1"/>
    <property type="molecule type" value="Genomic_DNA"/>
</dbReference>
<dbReference type="KEGG" id="neq:NEQ404"/>
<keyword evidence="1" id="KW-0812">Transmembrane</keyword>
<dbReference type="STRING" id="228908.NEQ404"/>
<evidence type="ECO:0000313" key="2">
    <source>
        <dbReference type="EMBL" id="AAR39249.1"/>
    </source>
</evidence>
<dbReference type="PATRIC" id="fig|228908.8.peg.411"/>
<evidence type="ECO:0000313" key="3">
    <source>
        <dbReference type="Proteomes" id="UP000000578"/>
    </source>
</evidence>
<dbReference type="Proteomes" id="UP000000578">
    <property type="component" value="Chromosome"/>
</dbReference>
<dbReference type="BioCyc" id="NEQU228908:GJB6-432-MONOMER"/>
<protein>
    <submittedName>
        <fullName evidence="2">NEQ404</fullName>
    </submittedName>
</protein>
<dbReference type="AlphaFoldDB" id="Q74ME9"/>
<dbReference type="EnsemblBacteria" id="AAR39249">
    <property type="protein sequence ID" value="AAR39249"/>
    <property type="gene ID" value="NEQ404"/>
</dbReference>
<organism evidence="2 3">
    <name type="scientific">Nanoarchaeum equitans (strain Kin4-M)</name>
    <dbReference type="NCBI Taxonomy" id="228908"/>
    <lineage>
        <taxon>Archaea</taxon>
        <taxon>Nanobdellota</taxon>
        <taxon>Candidatus Nanoarchaeia</taxon>
        <taxon>Nanoarchaeales</taxon>
        <taxon>Nanoarchaeaceae</taxon>
        <taxon>Nanoarchaeum</taxon>
    </lineage>
</organism>
<name>Q74ME9_NANEQ</name>
<reference evidence="2 3" key="1">
    <citation type="journal article" date="2003" name="Proc. Natl. Acad. Sci. U.S.A.">
        <title>The genome of Nanoarchaeum equitans: insights into early archaeal evolution and derived parasitism.</title>
        <authorList>
            <person name="Waters E."/>
            <person name="Hohn M.J."/>
            <person name="Ahel I."/>
            <person name="Graham D.E."/>
            <person name="Adams M.D."/>
            <person name="Barnstead M."/>
            <person name="Beeson K.Y."/>
            <person name="Bibbs L."/>
            <person name="Bolanos R."/>
            <person name="Keller M."/>
            <person name="Kretz K."/>
            <person name="Lin X."/>
            <person name="Mathur E."/>
            <person name="Ni J."/>
            <person name="Podar M."/>
            <person name="Richardson T."/>
            <person name="Sutton G.G."/>
            <person name="Simon M."/>
            <person name="Soll D."/>
            <person name="Stetter K.O."/>
            <person name="Short J.M."/>
            <person name="Noordewier M."/>
        </authorList>
    </citation>
    <scope>NUCLEOTIDE SEQUENCE [LARGE SCALE GENOMIC DNA]</scope>
    <source>
        <strain evidence="2 3">Kin4-M</strain>
    </source>
</reference>
<evidence type="ECO:0000256" key="1">
    <source>
        <dbReference type="SAM" id="Phobius"/>
    </source>
</evidence>
<dbReference type="HOGENOM" id="CLU_290964_0_0_2"/>
<keyword evidence="1" id="KW-1133">Transmembrane helix</keyword>